<evidence type="ECO:0000256" key="2">
    <source>
        <dbReference type="ARBA" id="ARBA00011897"/>
    </source>
</evidence>
<feature type="compositionally biased region" description="Basic and acidic residues" evidence="4">
    <location>
        <begin position="301"/>
        <end position="314"/>
    </location>
</feature>
<dbReference type="SUPFAM" id="SSF160582">
    <property type="entry name" value="MbtH-like"/>
    <property type="match status" value="1"/>
</dbReference>
<accession>A0A0F7VRY7</accession>
<evidence type="ECO:0000313" key="6">
    <source>
        <dbReference type="EMBL" id="CQR60277.1"/>
    </source>
</evidence>
<dbReference type="InterPro" id="IPR038020">
    <property type="entry name" value="MbtH-like_sf"/>
</dbReference>
<evidence type="ECO:0000256" key="4">
    <source>
        <dbReference type="SAM" id="MobiDB-lite"/>
    </source>
</evidence>
<dbReference type="GO" id="GO:0006508">
    <property type="term" value="P:proteolysis"/>
    <property type="evidence" value="ECO:0007669"/>
    <property type="project" value="InterPro"/>
</dbReference>
<name>A0A0F7VRY7_STRLW</name>
<dbReference type="GO" id="GO:0005829">
    <property type="term" value="C:cytosol"/>
    <property type="evidence" value="ECO:0007669"/>
    <property type="project" value="TreeGrafter"/>
</dbReference>
<proteinExistence type="predicted"/>
<dbReference type="PROSITE" id="PS00708">
    <property type="entry name" value="PRO_ENDOPEP_SER"/>
    <property type="match status" value="1"/>
</dbReference>
<dbReference type="EC" id="3.4.21.26" evidence="2"/>
<dbReference type="InterPro" id="IPR001375">
    <property type="entry name" value="Peptidase_S9_cat"/>
</dbReference>
<feature type="region of interest" description="Disordered" evidence="4">
    <location>
        <begin position="301"/>
        <end position="326"/>
    </location>
</feature>
<dbReference type="SMART" id="SM00923">
    <property type="entry name" value="MbtH"/>
    <property type="match status" value="1"/>
</dbReference>
<dbReference type="GO" id="GO:0070012">
    <property type="term" value="F:oligopeptidase activity"/>
    <property type="evidence" value="ECO:0007669"/>
    <property type="project" value="TreeGrafter"/>
</dbReference>
<dbReference type="InterPro" id="IPR002471">
    <property type="entry name" value="Pept_S9_AS"/>
</dbReference>
<dbReference type="Proteomes" id="UP000035016">
    <property type="component" value="Chromosome Chromosome"/>
</dbReference>
<dbReference type="AlphaFoldDB" id="A0A0F7VRY7"/>
<keyword evidence="3" id="KW-0378">Hydrolase</keyword>
<evidence type="ECO:0000313" key="7">
    <source>
        <dbReference type="Proteomes" id="UP000035016"/>
    </source>
</evidence>
<dbReference type="KEGG" id="sle:sle_08140"/>
<gene>
    <name evidence="6" type="primary">sle_08140</name>
</gene>
<dbReference type="InterPro" id="IPR029058">
    <property type="entry name" value="AB_hydrolase_fold"/>
</dbReference>
<sequence length="422" mass="45370">MRQITCTSGDGTPVRITVLAPRDAPDGPRPAILYVYGGFGLSYKPLFRPEVAVWVEAGGVYAVAHVRGGGEEGADWHRAGAGADKQKSVDDLHAAAEHLCREGWTTPSRLVLSGESNGGLLVAAAMTQRPGRYRAVLCVAPVLDMVRYRHSGLGASWTAEYGSAEIREELDRLLAYSPYHRVTEGADYPAVLLTVSEGDGVVDSLHARKMCAALQHAAGPAPAPDGRGLTLLRVEPGAGHGARATSRALDLSLDQLAFAAWQSGLPLPPHTSDLPSPGSGRRSPRYPGGCCSRGWQRVIVERRSPTATRDEKGEGPGPSVSHRTRPRACGSRRVRNCFPEKVPEKVPEKGDVVTNPFEDPEASYLVLVNDEGQHSLWPAFAAVPEGWETVFGEAGREECLAYVEETWTDMRPKSLIAAMEGK</sequence>
<dbReference type="GO" id="GO:0004252">
    <property type="term" value="F:serine-type endopeptidase activity"/>
    <property type="evidence" value="ECO:0007669"/>
    <property type="project" value="UniProtKB-EC"/>
</dbReference>
<evidence type="ECO:0000256" key="3">
    <source>
        <dbReference type="ARBA" id="ARBA00022801"/>
    </source>
</evidence>
<feature type="compositionally biased region" description="Low complexity" evidence="4">
    <location>
        <begin position="275"/>
        <end position="287"/>
    </location>
</feature>
<dbReference type="SUPFAM" id="SSF53474">
    <property type="entry name" value="alpha/beta-Hydrolases"/>
    <property type="match status" value="1"/>
</dbReference>
<dbReference type="InterPro" id="IPR002470">
    <property type="entry name" value="Peptidase_S9A"/>
</dbReference>
<dbReference type="InterPro" id="IPR005153">
    <property type="entry name" value="MbtH-like_dom"/>
</dbReference>
<organism evidence="6 7">
    <name type="scientific">Streptomyces leeuwenhoekii</name>
    <dbReference type="NCBI Taxonomy" id="1437453"/>
    <lineage>
        <taxon>Bacteria</taxon>
        <taxon>Bacillati</taxon>
        <taxon>Actinomycetota</taxon>
        <taxon>Actinomycetes</taxon>
        <taxon>Kitasatosporales</taxon>
        <taxon>Streptomycetaceae</taxon>
        <taxon>Streptomyces</taxon>
    </lineage>
</organism>
<evidence type="ECO:0000259" key="5">
    <source>
        <dbReference type="SMART" id="SM00923"/>
    </source>
</evidence>
<feature type="domain" description="MbtH-like" evidence="5">
    <location>
        <begin position="355"/>
        <end position="405"/>
    </location>
</feature>
<reference evidence="6 7" key="1">
    <citation type="submission" date="2015-02" db="EMBL/GenBank/DDBJ databases">
        <authorList>
            <person name="Gomez-Escribano P.J."/>
        </authorList>
    </citation>
    <scope>NUCLEOTIDE SEQUENCE [LARGE SCALE GENOMIC DNA]</scope>
    <source>
        <strain evidence="7">C34 (DSM 42122 / NRRL B-24963)</strain>
    </source>
</reference>
<dbReference type="PANTHER" id="PTHR42881:SF2">
    <property type="entry name" value="PROLYL ENDOPEPTIDASE"/>
    <property type="match status" value="1"/>
</dbReference>
<dbReference type="Gene3D" id="3.90.820.10">
    <property type="entry name" value="Structural Genomics, Unknown Function 30-nov-00 1gh9 Mol_id"/>
    <property type="match status" value="1"/>
</dbReference>
<dbReference type="Pfam" id="PF00326">
    <property type="entry name" value="Peptidase_S9"/>
    <property type="match status" value="1"/>
</dbReference>
<dbReference type="PANTHER" id="PTHR42881">
    <property type="entry name" value="PROLYL ENDOPEPTIDASE"/>
    <property type="match status" value="1"/>
</dbReference>
<dbReference type="EMBL" id="LN831790">
    <property type="protein sequence ID" value="CQR60277.1"/>
    <property type="molecule type" value="Genomic_DNA"/>
</dbReference>
<comment type="catalytic activity">
    <reaction evidence="1">
        <text>Hydrolysis of Pro-|-Xaa &gt;&gt; Ala-|-Xaa in oligopeptides.</text>
        <dbReference type="EC" id="3.4.21.26"/>
    </reaction>
</comment>
<dbReference type="InterPro" id="IPR051167">
    <property type="entry name" value="Prolyl_oligopep/macrocyclase"/>
</dbReference>
<dbReference type="PRINTS" id="PR00862">
    <property type="entry name" value="PROLIGOPTASE"/>
</dbReference>
<protein>
    <recommendedName>
        <fullName evidence="2">prolyl oligopeptidase</fullName>
        <ecNumber evidence="2">3.4.21.26</ecNumber>
    </recommendedName>
</protein>
<evidence type="ECO:0000256" key="1">
    <source>
        <dbReference type="ARBA" id="ARBA00001070"/>
    </source>
</evidence>
<dbReference type="Pfam" id="PF03621">
    <property type="entry name" value="MbtH"/>
    <property type="match status" value="1"/>
</dbReference>
<dbReference type="Gene3D" id="3.40.50.1820">
    <property type="entry name" value="alpha/beta hydrolase"/>
    <property type="match status" value="1"/>
</dbReference>
<feature type="region of interest" description="Disordered" evidence="4">
    <location>
        <begin position="264"/>
        <end position="287"/>
    </location>
</feature>